<feature type="compositionally biased region" description="Pro residues" evidence="1">
    <location>
        <begin position="303"/>
        <end position="312"/>
    </location>
</feature>
<keyword evidence="2" id="KW-0472">Membrane</keyword>
<feature type="compositionally biased region" description="Gly residues" evidence="1">
    <location>
        <begin position="286"/>
        <end position="302"/>
    </location>
</feature>
<evidence type="ECO:0000256" key="1">
    <source>
        <dbReference type="SAM" id="MobiDB-lite"/>
    </source>
</evidence>
<feature type="compositionally biased region" description="Gly residues" evidence="1">
    <location>
        <begin position="313"/>
        <end position="327"/>
    </location>
</feature>
<comment type="caution">
    <text evidence="3">The sequence shown here is derived from an EMBL/GenBank/DDBJ whole genome shotgun (WGS) entry which is preliminary data.</text>
</comment>
<reference evidence="3 4" key="1">
    <citation type="submission" date="2019-11" db="EMBL/GenBank/DDBJ databases">
        <authorList>
            <person name="Jiang L.-Q."/>
        </authorList>
    </citation>
    <scope>NUCLEOTIDE SEQUENCE [LARGE SCALE GENOMIC DNA]</scope>
    <source>
        <strain evidence="3 4">YIM 132087</strain>
    </source>
</reference>
<feature type="compositionally biased region" description="Acidic residues" evidence="1">
    <location>
        <begin position="47"/>
        <end position="57"/>
    </location>
</feature>
<dbReference type="AlphaFoldDB" id="A0A7K1FJT1"/>
<feature type="region of interest" description="Disordered" evidence="1">
    <location>
        <begin position="38"/>
        <end position="79"/>
    </location>
</feature>
<sequence length="498" mass="49681">MGRHESFDPLGGSPSDDLGAIAWDDRLLDEIAAAAALPAQSRRSDLDASDPSDDDLFGDAGPYLPVQADRSGDDADLPGDPLTQLLMQWRGDLRVDDLPPVPELPAVAAPARIRKQRRGFRPMIAVAAAIAALLVGTATVGSRTAHPGDVLWPLAKMLWSDRADSVAARESARIALDTAETALYSGDPTRAIVALTSASGDLQRVQEEDGRQELETKYQDLWTKATSSIASTTEVDGGPAGTPTVPVPGGGGTSGVVTPGAPTTGSTPPPGTGVNVPPGSPAGPGTDPGSGGTDPGTGGGEPPTGPTDPGTPPGGGTSPAPGTGGTSPTGPTQNPPATTPPPAPSTTPDTGSGSTPPSSGSESGSSTPPSSSSESGSGSSTPPSTSSETPPVTDSPAVSATEQQPTQQQPTQQQPTQQQPTQQQPTQQQTGPVQQDAQQDSTPGVQHSSSALQVAPAGSGTTLAQQSVQSEQAVQQRTAAAGTDAVSTGTSTGDSASR</sequence>
<evidence type="ECO:0000313" key="4">
    <source>
        <dbReference type="Proteomes" id="UP000460221"/>
    </source>
</evidence>
<feature type="compositionally biased region" description="Low complexity" evidence="1">
    <location>
        <begin position="464"/>
        <end position="476"/>
    </location>
</feature>
<feature type="compositionally biased region" description="Polar residues" evidence="1">
    <location>
        <begin position="440"/>
        <end position="452"/>
    </location>
</feature>
<keyword evidence="2" id="KW-0812">Transmembrane</keyword>
<evidence type="ECO:0000313" key="3">
    <source>
        <dbReference type="EMBL" id="MTD14336.1"/>
    </source>
</evidence>
<feature type="compositionally biased region" description="Low complexity" evidence="1">
    <location>
        <begin position="346"/>
        <end position="396"/>
    </location>
</feature>
<dbReference type="Proteomes" id="UP000460221">
    <property type="component" value="Unassembled WGS sequence"/>
</dbReference>
<proteinExistence type="predicted"/>
<keyword evidence="4" id="KW-1185">Reference proteome</keyword>
<evidence type="ECO:0008006" key="5">
    <source>
        <dbReference type="Google" id="ProtNLM"/>
    </source>
</evidence>
<keyword evidence="2" id="KW-1133">Transmembrane helix</keyword>
<accession>A0A7K1FJT1</accession>
<name>A0A7K1FJT1_9ACTN</name>
<feature type="region of interest" description="Disordered" evidence="1">
    <location>
        <begin position="230"/>
        <end position="498"/>
    </location>
</feature>
<protein>
    <recommendedName>
        <fullName evidence="5">Anti-sigma-D factor RsdA sigma factor binding region domain-containing protein</fullName>
    </recommendedName>
</protein>
<dbReference type="RefSeq" id="WP_154768386.1">
    <property type="nucleotide sequence ID" value="NZ_WLYK01000003.1"/>
</dbReference>
<feature type="compositionally biased region" description="Polar residues" evidence="1">
    <location>
        <begin position="485"/>
        <end position="498"/>
    </location>
</feature>
<gene>
    <name evidence="3" type="ORF">GIS00_10285</name>
</gene>
<feature type="transmembrane region" description="Helical" evidence="2">
    <location>
        <begin position="122"/>
        <end position="141"/>
    </location>
</feature>
<organism evidence="3 4">
    <name type="scientific">Nakamurella alba</name>
    <dbReference type="NCBI Taxonomy" id="2665158"/>
    <lineage>
        <taxon>Bacteria</taxon>
        <taxon>Bacillati</taxon>
        <taxon>Actinomycetota</taxon>
        <taxon>Actinomycetes</taxon>
        <taxon>Nakamurellales</taxon>
        <taxon>Nakamurellaceae</taxon>
        <taxon>Nakamurella</taxon>
    </lineage>
</organism>
<feature type="compositionally biased region" description="Low complexity" evidence="1">
    <location>
        <begin position="403"/>
        <end position="439"/>
    </location>
</feature>
<feature type="compositionally biased region" description="Low complexity" evidence="1">
    <location>
        <begin position="255"/>
        <end position="285"/>
    </location>
</feature>
<dbReference type="EMBL" id="WLYK01000003">
    <property type="protein sequence ID" value="MTD14336.1"/>
    <property type="molecule type" value="Genomic_DNA"/>
</dbReference>
<feature type="compositionally biased region" description="Pro residues" evidence="1">
    <location>
        <begin position="333"/>
        <end position="345"/>
    </location>
</feature>
<evidence type="ECO:0000256" key="2">
    <source>
        <dbReference type="SAM" id="Phobius"/>
    </source>
</evidence>